<dbReference type="EMBL" id="FNYR01000001">
    <property type="protein sequence ID" value="SEI49452.1"/>
    <property type="molecule type" value="Genomic_DNA"/>
</dbReference>
<accession>A0A1H6RE29</accession>
<name>A0A1H6RE29_9EURY</name>
<reference evidence="2 3" key="1">
    <citation type="submission" date="2016-10" db="EMBL/GenBank/DDBJ databases">
        <authorList>
            <person name="de Groot N.N."/>
        </authorList>
    </citation>
    <scope>NUCLEOTIDE SEQUENCE [LARGE SCALE GENOMIC DNA]</scope>
    <source>
        <strain evidence="2 3">DSM 22187</strain>
    </source>
</reference>
<feature type="domain" description="DUF7345" evidence="1">
    <location>
        <begin position="46"/>
        <end position="165"/>
    </location>
</feature>
<evidence type="ECO:0000313" key="3">
    <source>
        <dbReference type="Proteomes" id="UP000198888"/>
    </source>
</evidence>
<evidence type="ECO:0000259" key="1">
    <source>
        <dbReference type="Pfam" id="PF24036"/>
    </source>
</evidence>
<organism evidence="2 3">
    <name type="scientific">Halohasta litchfieldiae</name>
    <dbReference type="NCBI Taxonomy" id="1073996"/>
    <lineage>
        <taxon>Archaea</taxon>
        <taxon>Methanobacteriati</taxon>
        <taxon>Methanobacteriota</taxon>
        <taxon>Stenosarchaea group</taxon>
        <taxon>Halobacteria</taxon>
        <taxon>Halobacteriales</taxon>
        <taxon>Haloferacaceae</taxon>
        <taxon>Halohasta</taxon>
    </lineage>
</organism>
<dbReference type="InterPro" id="IPR055769">
    <property type="entry name" value="DUF7345"/>
</dbReference>
<gene>
    <name evidence="2" type="ORF">SAMN05444271_101211</name>
</gene>
<dbReference type="OrthoDB" id="240095at2157"/>
<dbReference type="GeneID" id="35002540"/>
<proteinExistence type="predicted"/>
<dbReference type="Proteomes" id="UP000198888">
    <property type="component" value="Unassembled WGS sequence"/>
</dbReference>
<sequence>MAERRLRTVALAVTMVVLVATGGSAVAAASSAATTAENPTEPAFVVDLQPDGDATVTLVVVYDLADDSDQQAFNALRDDPSEITSEFEQRLSQIAARTATETGREMSVSGVEAGFETVDERGVIRVSAQWQQLADVSGDQLTLSEPFASEFQPDRLFVVNSPEGYELTETSHAPAEGTDGSAQWSSGATLSGFSTTFTADGSASTDESLPTPLATLLALGLLTAVGYAGRQRLRQR</sequence>
<accession>A0A2H4Q2C2</accession>
<dbReference type="KEGG" id="hae:halTADL_1754"/>
<keyword evidence="3" id="KW-1185">Reference proteome</keyword>
<dbReference type="RefSeq" id="WP_089670710.1">
    <property type="nucleotide sequence ID" value="NZ_CP024845.1"/>
</dbReference>
<dbReference type="Pfam" id="PF24036">
    <property type="entry name" value="DUF7345"/>
    <property type="match status" value="1"/>
</dbReference>
<dbReference type="STRING" id="1073996.SAMN05444271_101211"/>
<dbReference type="AlphaFoldDB" id="A0A1H6RE29"/>
<evidence type="ECO:0000313" key="2">
    <source>
        <dbReference type="EMBL" id="SEI49452.1"/>
    </source>
</evidence>
<protein>
    <recommendedName>
        <fullName evidence="1">DUF7345 domain-containing protein</fullName>
    </recommendedName>
</protein>